<sequence>MNGGAKRCLCNATWLQVSLGLGLLVVVVEIAGSWYADSLALLADAAHTLLDALFYGFAIYVQRRLYARPEEDERAWEDRASAWNGALFVLVAAGILFEAVRRGGEVSVDTAVMGWVAFAGLVLNLGQFAILRLGARNRTNQQVNTHNLADAAQSAAVCLAALLAWLGVATPGFLDGVASTAIAVYLAYQGIAALRGRHHH</sequence>
<dbReference type="Pfam" id="PF01545">
    <property type="entry name" value="Cation_efflux"/>
    <property type="match status" value="1"/>
</dbReference>
<keyword evidence="4 5" id="KW-0472">Membrane</keyword>
<feature type="transmembrane region" description="Helical" evidence="5">
    <location>
        <begin position="147"/>
        <end position="167"/>
    </location>
</feature>
<dbReference type="Gene3D" id="1.20.1510.10">
    <property type="entry name" value="Cation efflux protein transmembrane domain"/>
    <property type="match status" value="1"/>
</dbReference>
<evidence type="ECO:0000256" key="4">
    <source>
        <dbReference type="ARBA" id="ARBA00023136"/>
    </source>
</evidence>
<accession>A0A1G2CDE6</accession>
<dbReference type="GO" id="GO:0016020">
    <property type="term" value="C:membrane"/>
    <property type="evidence" value="ECO:0007669"/>
    <property type="project" value="UniProtKB-SubCell"/>
</dbReference>
<keyword evidence="3 5" id="KW-1133">Transmembrane helix</keyword>
<evidence type="ECO:0000256" key="1">
    <source>
        <dbReference type="ARBA" id="ARBA00004141"/>
    </source>
</evidence>
<evidence type="ECO:0000259" key="6">
    <source>
        <dbReference type="Pfam" id="PF01545"/>
    </source>
</evidence>
<feature type="transmembrane region" description="Helical" evidence="5">
    <location>
        <begin position="112"/>
        <end position="135"/>
    </location>
</feature>
<dbReference type="GO" id="GO:0008324">
    <property type="term" value="F:monoatomic cation transmembrane transporter activity"/>
    <property type="evidence" value="ECO:0007669"/>
    <property type="project" value="InterPro"/>
</dbReference>
<organism evidence="7 8">
    <name type="scientific">Candidatus Liptonbacteria bacterium RIFCSPHIGHO2_01_FULL_57_28</name>
    <dbReference type="NCBI Taxonomy" id="1798647"/>
    <lineage>
        <taxon>Bacteria</taxon>
        <taxon>Candidatus Liptoniibacteriota</taxon>
    </lineage>
</organism>
<feature type="transmembrane region" description="Helical" evidence="5">
    <location>
        <begin position="12"/>
        <end position="35"/>
    </location>
</feature>
<comment type="caution">
    <text evidence="7">The sequence shown here is derived from an EMBL/GenBank/DDBJ whole genome shotgun (WGS) entry which is preliminary data.</text>
</comment>
<dbReference type="STRING" id="1798647.A2855_00660"/>
<evidence type="ECO:0000256" key="5">
    <source>
        <dbReference type="SAM" id="Phobius"/>
    </source>
</evidence>
<dbReference type="Proteomes" id="UP000179059">
    <property type="component" value="Unassembled WGS sequence"/>
</dbReference>
<dbReference type="SUPFAM" id="SSF161111">
    <property type="entry name" value="Cation efflux protein transmembrane domain-like"/>
    <property type="match status" value="1"/>
</dbReference>
<name>A0A1G2CDE6_9BACT</name>
<dbReference type="EMBL" id="MHKX01000002">
    <property type="protein sequence ID" value="OGY98779.1"/>
    <property type="molecule type" value="Genomic_DNA"/>
</dbReference>
<dbReference type="AlphaFoldDB" id="A0A1G2CDE6"/>
<evidence type="ECO:0000256" key="3">
    <source>
        <dbReference type="ARBA" id="ARBA00022989"/>
    </source>
</evidence>
<protein>
    <recommendedName>
        <fullName evidence="6">Cation efflux protein transmembrane domain-containing protein</fullName>
    </recommendedName>
</protein>
<proteinExistence type="predicted"/>
<feature type="transmembrane region" description="Helical" evidence="5">
    <location>
        <begin position="173"/>
        <end position="194"/>
    </location>
</feature>
<dbReference type="InterPro" id="IPR058533">
    <property type="entry name" value="Cation_efflux_TM"/>
</dbReference>
<feature type="transmembrane region" description="Helical" evidence="5">
    <location>
        <begin position="41"/>
        <end position="61"/>
    </location>
</feature>
<dbReference type="InterPro" id="IPR027469">
    <property type="entry name" value="Cation_efflux_TMD_sf"/>
</dbReference>
<comment type="subcellular location">
    <subcellularLocation>
        <location evidence="1">Membrane</location>
        <topology evidence="1">Multi-pass membrane protein</topology>
    </subcellularLocation>
</comment>
<keyword evidence="2 5" id="KW-0812">Transmembrane</keyword>
<feature type="transmembrane region" description="Helical" evidence="5">
    <location>
        <begin position="82"/>
        <end position="100"/>
    </location>
</feature>
<reference evidence="7 8" key="1">
    <citation type="journal article" date="2016" name="Nat. Commun.">
        <title>Thousands of microbial genomes shed light on interconnected biogeochemical processes in an aquifer system.</title>
        <authorList>
            <person name="Anantharaman K."/>
            <person name="Brown C.T."/>
            <person name="Hug L.A."/>
            <person name="Sharon I."/>
            <person name="Castelle C.J."/>
            <person name="Probst A.J."/>
            <person name="Thomas B.C."/>
            <person name="Singh A."/>
            <person name="Wilkins M.J."/>
            <person name="Karaoz U."/>
            <person name="Brodie E.L."/>
            <person name="Williams K.H."/>
            <person name="Hubbard S.S."/>
            <person name="Banfield J.F."/>
        </authorList>
    </citation>
    <scope>NUCLEOTIDE SEQUENCE [LARGE SCALE GENOMIC DNA]</scope>
</reference>
<feature type="domain" description="Cation efflux protein transmembrane" evidence="6">
    <location>
        <begin position="16"/>
        <end position="193"/>
    </location>
</feature>
<evidence type="ECO:0000313" key="8">
    <source>
        <dbReference type="Proteomes" id="UP000179059"/>
    </source>
</evidence>
<gene>
    <name evidence="7" type="ORF">A2855_00660</name>
</gene>
<evidence type="ECO:0000256" key="2">
    <source>
        <dbReference type="ARBA" id="ARBA00022692"/>
    </source>
</evidence>
<evidence type="ECO:0000313" key="7">
    <source>
        <dbReference type="EMBL" id="OGY98779.1"/>
    </source>
</evidence>